<evidence type="ECO:0008006" key="3">
    <source>
        <dbReference type="Google" id="ProtNLM"/>
    </source>
</evidence>
<proteinExistence type="predicted"/>
<dbReference type="AlphaFoldDB" id="A0A812SRM8"/>
<dbReference type="OrthoDB" id="416076at2759"/>
<name>A0A812SRM8_9DINO</name>
<accession>A0A812SRM8</accession>
<gene>
    <name evidence="1" type="ORF">SNAT2548_LOCUS27969</name>
</gene>
<reference evidence="1" key="1">
    <citation type="submission" date="2021-02" db="EMBL/GenBank/DDBJ databases">
        <authorList>
            <person name="Dougan E. K."/>
            <person name="Rhodes N."/>
            <person name="Thang M."/>
            <person name="Chan C."/>
        </authorList>
    </citation>
    <scope>NUCLEOTIDE SEQUENCE</scope>
</reference>
<protein>
    <recommendedName>
        <fullName evidence="3">ISXO2-like transposase domain-containing protein</fullName>
    </recommendedName>
</protein>
<dbReference type="Proteomes" id="UP000604046">
    <property type="component" value="Unassembled WGS sequence"/>
</dbReference>
<sequence length="315" mass="36352">MSLRGIRLINMLKKKDILPEWKGKLCPRCGVGKMGPLKYNTANKTWTHRCNHYKCHKNLQPHDFHPIFYMGAGNSHSPLHVQASILLCATAGVKEVSTHLILDTSKKPVETIYKNLETARSRYVNAKEKDITYGDWHDVEVDEVDVGKFVDPSIQDAKNTTWEQWGGMVERGNPSSLRLFRLNPKKTKQSAPGPGPIRKCDWVPVAKKYLKNMNVVLHSDGARAYTMKFPGIIHCNVVHKKKRKIAVWVRPHFTKNYTITIPGKGKTVVKSGTQVIDRFWGFLRKIRSAQFEYWHRHQNMWEVTGKMLRFLHDSR</sequence>
<comment type="caution">
    <text evidence="1">The sequence shown here is derived from an EMBL/GenBank/DDBJ whole genome shotgun (WGS) entry which is preliminary data.</text>
</comment>
<evidence type="ECO:0000313" key="1">
    <source>
        <dbReference type="EMBL" id="CAE7499401.1"/>
    </source>
</evidence>
<keyword evidence="2" id="KW-1185">Reference proteome</keyword>
<dbReference type="EMBL" id="CAJNDS010002498">
    <property type="protein sequence ID" value="CAE7499401.1"/>
    <property type="molecule type" value="Genomic_DNA"/>
</dbReference>
<organism evidence="1 2">
    <name type="scientific">Symbiodinium natans</name>
    <dbReference type="NCBI Taxonomy" id="878477"/>
    <lineage>
        <taxon>Eukaryota</taxon>
        <taxon>Sar</taxon>
        <taxon>Alveolata</taxon>
        <taxon>Dinophyceae</taxon>
        <taxon>Suessiales</taxon>
        <taxon>Symbiodiniaceae</taxon>
        <taxon>Symbiodinium</taxon>
    </lineage>
</organism>
<evidence type="ECO:0000313" key="2">
    <source>
        <dbReference type="Proteomes" id="UP000604046"/>
    </source>
</evidence>